<dbReference type="PANTHER" id="PTHR32329:SF4">
    <property type="entry name" value="ACTIVATOR OF 2-HYDROXYACYL-COA DEHYDRATASE"/>
    <property type="match status" value="1"/>
</dbReference>
<dbReference type="InterPro" id="IPR043129">
    <property type="entry name" value="ATPase_NBD"/>
</dbReference>
<dbReference type="PANTHER" id="PTHR32329">
    <property type="entry name" value="BIFUNCTIONAL PROTEIN [INCLUDES 2-HYDROXYACYL-COA DEHYDRATASE (N-TER) AND ITS ACTIVATOR DOMAIN (C_TERM)-RELATED"/>
    <property type="match status" value="1"/>
</dbReference>
<name>X1SNR6_9ZZZZ</name>
<dbReference type="Pfam" id="PF01869">
    <property type="entry name" value="BcrAD_BadFG"/>
    <property type="match status" value="1"/>
</dbReference>
<organism evidence="2">
    <name type="scientific">marine sediment metagenome</name>
    <dbReference type="NCBI Taxonomy" id="412755"/>
    <lineage>
        <taxon>unclassified sequences</taxon>
        <taxon>metagenomes</taxon>
        <taxon>ecological metagenomes</taxon>
    </lineage>
</organism>
<proteinExistence type="predicted"/>
<dbReference type="EMBL" id="BARW01022011">
    <property type="protein sequence ID" value="GAI94573.1"/>
    <property type="molecule type" value="Genomic_DNA"/>
</dbReference>
<sequence>MKNIAIKRNKSSMNSDKLYVGIDAGSISVNCIVINDRREIVYEFPYDRHLGKVEERVSTLIESLNKEFGEENIQSISFTGNHGKKLSEDFGALYEFETISQVLGAIFIVPEVKTIISMGGQDTALLQINHSQATGNW</sequence>
<feature type="non-terminal residue" evidence="2">
    <location>
        <position position="137"/>
    </location>
</feature>
<evidence type="ECO:0000259" key="1">
    <source>
        <dbReference type="Pfam" id="PF01869"/>
    </source>
</evidence>
<dbReference type="InterPro" id="IPR051805">
    <property type="entry name" value="Dehydratase_Activator_Redct"/>
</dbReference>
<gene>
    <name evidence="2" type="ORF">S12H4_36860</name>
</gene>
<dbReference type="AlphaFoldDB" id="X1SNR6"/>
<dbReference type="Gene3D" id="3.30.420.40">
    <property type="match status" value="1"/>
</dbReference>
<dbReference type="SUPFAM" id="SSF53067">
    <property type="entry name" value="Actin-like ATPase domain"/>
    <property type="match status" value="1"/>
</dbReference>
<feature type="domain" description="ATPase BadF/BadG/BcrA/BcrD type" evidence="1">
    <location>
        <begin position="20"/>
        <end position="132"/>
    </location>
</feature>
<evidence type="ECO:0000313" key="2">
    <source>
        <dbReference type="EMBL" id="GAI94573.1"/>
    </source>
</evidence>
<dbReference type="InterPro" id="IPR002731">
    <property type="entry name" value="ATPase_BadF"/>
</dbReference>
<comment type="caution">
    <text evidence="2">The sequence shown here is derived from an EMBL/GenBank/DDBJ whole genome shotgun (WGS) entry which is preliminary data.</text>
</comment>
<reference evidence="2" key="1">
    <citation type="journal article" date="2014" name="Front. Microbiol.">
        <title>High frequency of phylogenetically diverse reductive dehalogenase-homologous genes in deep subseafloor sedimentary metagenomes.</title>
        <authorList>
            <person name="Kawai M."/>
            <person name="Futagami T."/>
            <person name="Toyoda A."/>
            <person name="Takaki Y."/>
            <person name="Nishi S."/>
            <person name="Hori S."/>
            <person name="Arai W."/>
            <person name="Tsubouchi T."/>
            <person name="Morono Y."/>
            <person name="Uchiyama I."/>
            <person name="Ito T."/>
            <person name="Fujiyama A."/>
            <person name="Inagaki F."/>
            <person name="Takami H."/>
        </authorList>
    </citation>
    <scope>NUCLEOTIDE SEQUENCE</scope>
    <source>
        <strain evidence="2">Expedition CK06-06</strain>
    </source>
</reference>
<protein>
    <recommendedName>
        <fullName evidence="1">ATPase BadF/BadG/BcrA/BcrD type domain-containing protein</fullName>
    </recommendedName>
</protein>
<accession>X1SNR6</accession>